<dbReference type="SMART" id="SM00387">
    <property type="entry name" value="HATPase_c"/>
    <property type="match status" value="1"/>
</dbReference>
<proteinExistence type="inferred from homology"/>
<dbReference type="InterPro" id="IPR003661">
    <property type="entry name" value="HisK_dim/P_dom"/>
</dbReference>
<evidence type="ECO:0000256" key="7">
    <source>
        <dbReference type="ARBA" id="ARBA00022679"/>
    </source>
</evidence>
<evidence type="ECO:0000256" key="8">
    <source>
        <dbReference type="ARBA" id="ARBA00022777"/>
    </source>
</evidence>
<keyword evidence="9" id="KW-0157">Chromophore</keyword>
<dbReference type="CDD" id="cd00082">
    <property type="entry name" value="HisKA"/>
    <property type="match status" value="1"/>
</dbReference>
<keyword evidence="7 13" id="KW-0808">Transferase</keyword>
<dbReference type="PANTHER" id="PTHR42878:SF15">
    <property type="entry name" value="BACTERIOPHYTOCHROME"/>
    <property type="match status" value="1"/>
</dbReference>
<dbReference type="SUPFAM" id="SSF47384">
    <property type="entry name" value="Homodimeric domain of signal transducing histidine kinase"/>
    <property type="match status" value="1"/>
</dbReference>
<evidence type="ECO:0000259" key="11">
    <source>
        <dbReference type="PROSITE" id="PS50046"/>
    </source>
</evidence>
<dbReference type="InterPro" id="IPR005467">
    <property type="entry name" value="His_kinase_dom"/>
</dbReference>
<dbReference type="Proteomes" id="UP000837803">
    <property type="component" value="Unassembled WGS sequence"/>
</dbReference>
<keyword evidence="6" id="KW-0716">Sensory transduction</keyword>
<evidence type="ECO:0000313" key="13">
    <source>
        <dbReference type="EMBL" id="CAH0998837.1"/>
    </source>
</evidence>
<keyword evidence="14" id="KW-1185">Reference proteome</keyword>
<feature type="domain" description="Phytochrome chromophore attachment site" evidence="11">
    <location>
        <begin position="130"/>
        <end position="291"/>
    </location>
</feature>
<dbReference type="EC" id="2.7.13.3" evidence="3"/>
<dbReference type="InterPro" id="IPR013654">
    <property type="entry name" value="PAS_2"/>
</dbReference>
<dbReference type="InterPro" id="IPR004358">
    <property type="entry name" value="Sig_transdc_His_kin-like_C"/>
</dbReference>
<dbReference type="InterPro" id="IPR035965">
    <property type="entry name" value="PAS-like_dom_sf"/>
</dbReference>
<dbReference type="Gene3D" id="3.30.450.40">
    <property type="match status" value="1"/>
</dbReference>
<dbReference type="InterPro" id="IPR050351">
    <property type="entry name" value="BphY/WalK/GraS-like"/>
</dbReference>
<dbReference type="EMBL" id="CAKLPZ010000001">
    <property type="protein sequence ID" value="CAH0998837.1"/>
    <property type="molecule type" value="Genomic_DNA"/>
</dbReference>
<dbReference type="SUPFAM" id="SSF55785">
    <property type="entry name" value="PYP-like sensor domain (PAS domain)"/>
    <property type="match status" value="1"/>
</dbReference>
<comment type="similarity">
    <text evidence="2">In the N-terminal section; belongs to the phytochrome family.</text>
</comment>
<evidence type="ECO:0000256" key="3">
    <source>
        <dbReference type="ARBA" id="ARBA00012438"/>
    </source>
</evidence>
<dbReference type="Gene3D" id="3.30.450.270">
    <property type="match status" value="1"/>
</dbReference>
<sequence length="734" mass="81828">MEVLPNSPIKVQAYAVVLVIDRPTLVITAASANTQTIGWRQADTLIGNGLRHYLSVETLGKITAFTQHAEPGVVPLTAQDGFPDRSHQIVLYQFAEELVIEIEPHQNWPHPDDYATRLNDFTRRLEDAANVDALLQCLCDGIGYHFGYDRVLALQFDEQNNGLVTNEFVESGTESFLHVHFTSEDITASTRYNQLVESVHNFADFDTAMVEIRGSYGPAAREMLRRHAGSREPNENFRQFLRDTGMRCIGYVSLAVGGVLNGSIYMHSDEPVYIDYQMRTFLSVVGRIAQQKLGYHIYSRTLRLRQAANVVRDRLYEHIVNSEHPAEGLTGGTTTLIDLIEDTHGAAICADEQLTLFGITPSEAQTDAIIDWMKGFNGEERLYHTDRLGELYPAAKAYPQLAAGILFLPLDISANQWIVWFKPEVVQTIAYGSSTAPQTAGGKQDYSTSRRFYVHNDTRHGYSLPWTADDIGTAVALQAFIKEVVMQRYARAKHNNALLQQAYDDLEVFSYTVGHDLRAPLRGISSFAEILRTDFADTLGEEGLSHLRLIQDNAKRMRNFMNDLLALSRIDRASIIINAHSLKTLVENALLDQVTTAEPPFELIVHEDMPPLHGDRSHLQTVVNNLLSNAIKYSAARETPRIEVGCTGTGRGGYPVFFVEDNGIGIPPAHRDRIFDLFTRGGNVGDLPGTGIGLALVKRVLSFHEGDIWIEPSTPTGTRFLFYTGVQAVSYADN</sequence>
<dbReference type="InterPro" id="IPR036097">
    <property type="entry name" value="HisK_dim/P_sf"/>
</dbReference>
<comment type="caution">
    <text evidence="13">The sequence shown here is derived from an EMBL/GenBank/DDBJ whole genome shotgun (WGS) entry which is preliminary data.</text>
</comment>
<gene>
    <name evidence="13" type="primary">cph1_1</name>
    <name evidence="13" type="ORF">LEM8419_00152</name>
</gene>
<dbReference type="Pfam" id="PF00360">
    <property type="entry name" value="PHY"/>
    <property type="match status" value="1"/>
</dbReference>
<evidence type="ECO:0000256" key="10">
    <source>
        <dbReference type="ARBA" id="ARBA00023170"/>
    </source>
</evidence>
<comment type="catalytic activity">
    <reaction evidence="1">
        <text>ATP + protein L-histidine = ADP + protein N-phospho-L-histidine.</text>
        <dbReference type="EC" id="2.7.13.3"/>
    </reaction>
</comment>
<evidence type="ECO:0000256" key="9">
    <source>
        <dbReference type="ARBA" id="ARBA00022991"/>
    </source>
</evidence>
<dbReference type="CDD" id="cd00075">
    <property type="entry name" value="HATPase"/>
    <property type="match status" value="1"/>
</dbReference>
<organism evidence="13 14">
    <name type="scientific">Neolewinella maritima</name>
    <dbReference type="NCBI Taxonomy" id="1383882"/>
    <lineage>
        <taxon>Bacteria</taxon>
        <taxon>Pseudomonadati</taxon>
        <taxon>Bacteroidota</taxon>
        <taxon>Saprospiria</taxon>
        <taxon>Saprospirales</taxon>
        <taxon>Lewinellaceae</taxon>
        <taxon>Neolewinella</taxon>
    </lineage>
</organism>
<keyword evidence="8" id="KW-0418">Kinase</keyword>
<dbReference type="InterPro" id="IPR043150">
    <property type="entry name" value="Phytochrome_PHY_sf"/>
</dbReference>
<dbReference type="InterPro" id="IPR013515">
    <property type="entry name" value="Phytochrome_cen-reg"/>
</dbReference>
<dbReference type="SUPFAM" id="SSF55874">
    <property type="entry name" value="ATPase domain of HSP90 chaperone/DNA topoisomerase II/histidine kinase"/>
    <property type="match status" value="1"/>
</dbReference>
<dbReference type="SUPFAM" id="SSF55781">
    <property type="entry name" value="GAF domain-like"/>
    <property type="match status" value="2"/>
</dbReference>
<dbReference type="PANTHER" id="PTHR42878">
    <property type="entry name" value="TWO-COMPONENT HISTIDINE KINASE"/>
    <property type="match status" value="1"/>
</dbReference>
<dbReference type="PROSITE" id="PS50109">
    <property type="entry name" value="HIS_KIN"/>
    <property type="match status" value="1"/>
</dbReference>
<evidence type="ECO:0000256" key="4">
    <source>
        <dbReference type="ARBA" id="ARBA00022543"/>
    </source>
</evidence>
<evidence type="ECO:0000256" key="2">
    <source>
        <dbReference type="ARBA" id="ARBA00006402"/>
    </source>
</evidence>
<evidence type="ECO:0000313" key="14">
    <source>
        <dbReference type="Proteomes" id="UP000837803"/>
    </source>
</evidence>
<evidence type="ECO:0000259" key="12">
    <source>
        <dbReference type="PROSITE" id="PS50109"/>
    </source>
</evidence>
<feature type="domain" description="Histidine kinase" evidence="12">
    <location>
        <begin position="512"/>
        <end position="728"/>
    </location>
</feature>
<dbReference type="InterPro" id="IPR036890">
    <property type="entry name" value="HATPase_C_sf"/>
</dbReference>
<dbReference type="PROSITE" id="PS50046">
    <property type="entry name" value="PHYTOCHROME_2"/>
    <property type="match status" value="1"/>
</dbReference>
<reference evidence="13" key="1">
    <citation type="submission" date="2021-12" db="EMBL/GenBank/DDBJ databases">
        <authorList>
            <person name="Rodrigo-Torres L."/>
            <person name="Arahal R. D."/>
            <person name="Lucena T."/>
        </authorList>
    </citation>
    <scope>NUCLEOTIDE SEQUENCE</scope>
    <source>
        <strain evidence="13">CECT 8419</strain>
    </source>
</reference>
<dbReference type="RefSeq" id="WP_238749058.1">
    <property type="nucleotide sequence ID" value="NZ_CAKLPZ010000001.1"/>
</dbReference>
<keyword evidence="5" id="KW-0597">Phosphoprotein</keyword>
<evidence type="ECO:0000256" key="6">
    <source>
        <dbReference type="ARBA" id="ARBA00022606"/>
    </source>
</evidence>
<name>A0ABM9AVY4_9BACT</name>
<dbReference type="InterPro" id="IPR003594">
    <property type="entry name" value="HATPase_dom"/>
</dbReference>
<dbReference type="GO" id="GO:0004673">
    <property type="term" value="F:protein histidine kinase activity"/>
    <property type="evidence" value="ECO:0007669"/>
    <property type="project" value="UniProtKB-EC"/>
</dbReference>
<dbReference type="SMART" id="SM00388">
    <property type="entry name" value="HisKA"/>
    <property type="match status" value="1"/>
</dbReference>
<dbReference type="PRINTS" id="PR00344">
    <property type="entry name" value="BCTRLSENSOR"/>
</dbReference>
<accession>A0ABM9AVY4</accession>
<protein>
    <recommendedName>
        <fullName evidence="3">histidine kinase</fullName>
        <ecNumber evidence="3">2.7.13.3</ecNumber>
    </recommendedName>
</protein>
<dbReference type="Pfam" id="PF02518">
    <property type="entry name" value="HATPase_c"/>
    <property type="match status" value="1"/>
</dbReference>
<dbReference type="InterPro" id="IPR029016">
    <property type="entry name" value="GAF-like_dom_sf"/>
</dbReference>
<dbReference type="Gene3D" id="1.10.287.130">
    <property type="match status" value="1"/>
</dbReference>
<dbReference type="Pfam" id="PF00512">
    <property type="entry name" value="HisKA"/>
    <property type="match status" value="1"/>
</dbReference>
<dbReference type="Pfam" id="PF08446">
    <property type="entry name" value="PAS_2"/>
    <property type="match status" value="1"/>
</dbReference>
<dbReference type="InterPro" id="IPR016132">
    <property type="entry name" value="Phyto_chromo_attachment"/>
</dbReference>
<dbReference type="Gene3D" id="3.30.450.20">
    <property type="entry name" value="PAS domain"/>
    <property type="match status" value="1"/>
</dbReference>
<keyword evidence="4" id="KW-0600">Photoreceptor protein</keyword>
<evidence type="ECO:0000256" key="1">
    <source>
        <dbReference type="ARBA" id="ARBA00000085"/>
    </source>
</evidence>
<dbReference type="Gene3D" id="3.30.565.10">
    <property type="entry name" value="Histidine kinase-like ATPase, C-terminal domain"/>
    <property type="match status" value="1"/>
</dbReference>
<evidence type="ECO:0000256" key="5">
    <source>
        <dbReference type="ARBA" id="ARBA00022553"/>
    </source>
</evidence>
<keyword evidence="10" id="KW-0675">Receptor</keyword>